<dbReference type="AlphaFoldDB" id="A0A6I9WKI5"/>
<name>A0A6I9WKI5_9HYME</name>
<organism evidence="2 3">
    <name type="scientific">Pogonomyrmex barbatus</name>
    <name type="common">red harvester ant</name>
    <dbReference type="NCBI Taxonomy" id="144034"/>
    <lineage>
        <taxon>Eukaryota</taxon>
        <taxon>Metazoa</taxon>
        <taxon>Ecdysozoa</taxon>
        <taxon>Arthropoda</taxon>
        <taxon>Hexapoda</taxon>
        <taxon>Insecta</taxon>
        <taxon>Pterygota</taxon>
        <taxon>Neoptera</taxon>
        <taxon>Endopterygota</taxon>
        <taxon>Hymenoptera</taxon>
        <taxon>Apocrita</taxon>
        <taxon>Aculeata</taxon>
        <taxon>Formicoidea</taxon>
        <taxon>Formicidae</taxon>
        <taxon>Myrmicinae</taxon>
        <taxon>Pogonomyrmex</taxon>
    </lineage>
</organism>
<reference evidence="3" key="1">
    <citation type="submission" date="2025-08" db="UniProtKB">
        <authorList>
            <consortium name="RefSeq"/>
        </authorList>
    </citation>
    <scope>IDENTIFICATION</scope>
</reference>
<protein>
    <submittedName>
        <fullName evidence="3">Octapeptide-repeat protein T2-like</fullName>
    </submittedName>
</protein>
<feature type="region of interest" description="Disordered" evidence="1">
    <location>
        <begin position="126"/>
        <end position="153"/>
    </location>
</feature>
<proteinExistence type="predicted"/>
<accession>A0A6I9WKI5</accession>
<evidence type="ECO:0000313" key="3">
    <source>
        <dbReference type="RefSeq" id="XP_011632262.1"/>
    </source>
</evidence>
<evidence type="ECO:0000313" key="2">
    <source>
        <dbReference type="Proteomes" id="UP000504615"/>
    </source>
</evidence>
<dbReference type="GeneID" id="105423954"/>
<dbReference type="Proteomes" id="UP000504615">
    <property type="component" value="Unplaced"/>
</dbReference>
<dbReference type="KEGG" id="pbar:105423954"/>
<evidence type="ECO:0000256" key="1">
    <source>
        <dbReference type="SAM" id="MobiDB-lite"/>
    </source>
</evidence>
<dbReference type="RefSeq" id="XP_011632262.1">
    <property type="nucleotide sequence ID" value="XM_011633960.1"/>
</dbReference>
<sequence length="165" mass="20040">MEELQERIKLLEKEDKRIRGGKGGEEIEERVRILEGEKERKEIYEKRNNIMVREEGEDARKGVEEVLKKIRANVRLEGRYEEKLASGRGSEVARECWEEMREKAVRLGGREREFFRERGKEIKRMEEEREEGDMDFNALMERDRSMQKEERWRRIGESKYNKWGE</sequence>
<gene>
    <name evidence="3" type="primary">LOC105423954</name>
</gene>
<feature type="compositionally biased region" description="Basic and acidic residues" evidence="1">
    <location>
        <begin position="140"/>
        <end position="153"/>
    </location>
</feature>
<keyword evidence="2" id="KW-1185">Reference proteome</keyword>